<gene>
    <name evidence="1" type="ORF">Ahy_A10g046938</name>
</gene>
<dbReference type="AlphaFoldDB" id="A0A445B0Z2"/>
<organism evidence="1 2">
    <name type="scientific">Arachis hypogaea</name>
    <name type="common">Peanut</name>
    <dbReference type="NCBI Taxonomy" id="3818"/>
    <lineage>
        <taxon>Eukaryota</taxon>
        <taxon>Viridiplantae</taxon>
        <taxon>Streptophyta</taxon>
        <taxon>Embryophyta</taxon>
        <taxon>Tracheophyta</taxon>
        <taxon>Spermatophyta</taxon>
        <taxon>Magnoliopsida</taxon>
        <taxon>eudicotyledons</taxon>
        <taxon>Gunneridae</taxon>
        <taxon>Pentapetalae</taxon>
        <taxon>rosids</taxon>
        <taxon>fabids</taxon>
        <taxon>Fabales</taxon>
        <taxon>Fabaceae</taxon>
        <taxon>Papilionoideae</taxon>
        <taxon>50 kb inversion clade</taxon>
        <taxon>dalbergioids sensu lato</taxon>
        <taxon>Dalbergieae</taxon>
        <taxon>Pterocarpus clade</taxon>
        <taxon>Arachis</taxon>
    </lineage>
</organism>
<evidence type="ECO:0000313" key="1">
    <source>
        <dbReference type="EMBL" id="RYR32355.1"/>
    </source>
</evidence>
<protein>
    <submittedName>
        <fullName evidence="1">Uncharacterized protein</fullName>
    </submittedName>
</protein>
<accession>A0A445B0Z2</accession>
<sequence length="116" mass="12132">MAATLSRNAYSVSCWLCLLAVDGGSRREQISPFHRIPCGAAGRTTGGAPPSGSNSPVLSAAGGAVRSYRRDGRAISYAAPVCSLFSVTQCVATCPSHVKQCSKTNEGNMYFPSQML</sequence>
<dbReference type="EMBL" id="SDMP01000010">
    <property type="protein sequence ID" value="RYR32355.1"/>
    <property type="molecule type" value="Genomic_DNA"/>
</dbReference>
<dbReference type="Proteomes" id="UP000289738">
    <property type="component" value="Chromosome A10"/>
</dbReference>
<name>A0A445B0Z2_ARAHY</name>
<comment type="caution">
    <text evidence="1">The sequence shown here is derived from an EMBL/GenBank/DDBJ whole genome shotgun (WGS) entry which is preliminary data.</text>
</comment>
<proteinExistence type="predicted"/>
<reference evidence="1 2" key="1">
    <citation type="submission" date="2019-01" db="EMBL/GenBank/DDBJ databases">
        <title>Sequencing of cultivated peanut Arachis hypogaea provides insights into genome evolution and oil improvement.</title>
        <authorList>
            <person name="Chen X."/>
        </authorList>
    </citation>
    <scope>NUCLEOTIDE SEQUENCE [LARGE SCALE GENOMIC DNA]</scope>
    <source>
        <strain evidence="2">cv. Fuhuasheng</strain>
        <tissue evidence="1">Leaves</tissue>
    </source>
</reference>
<keyword evidence="2" id="KW-1185">Reference proteome</keyword>
<evidence type="ECO:0000313" key="2">
    <source>
        <dbReference type="Proteomes" id="UP000289738"/>
    </source>
</evidence>